<evidence type="ECO:0000259" key="2">
    <source>
        <dbReference type="Pfam" id="PF23324"/>
    </source>
</evidence>
<protein>
    <recommendedName>
        <fullName evidence="2">DUF7086 domain-containing protein</fullName>
    </recommendedName>
</protein>
<evidence type="ECO:0000313" key="4">
    <source>
        <dbReference type="Proteomes" id="UP001386955"/>
    </source>
</evidence>
<comment type="caution">
    <text evidence="3">The sequence shown here is derived from an EMBL/GenBank/DDBJ whole genome shotgun (WGS) entry which is preliminary data.</text>
</comment>
<evidence type="ECO:0000313" key="3">
    <source>
        <dbReference type="EMBL" id="KAK7409837.1"/>
    </source>
</evidence>
<feature type="domain" description="DUF7086" evidence="2">
    <location>
        <begin position="145"/>
        <end position="276"/>
    </location>
</feature>
<dbReference type="InterPro" id="IPR055513">
    <property type="entry name" value="DUF7086"/>
</dbReference>
<name>A0AAN9T037_PSOTE</name>
<dbReference type="PANTHER" id="PTHR34272">
    <property type="entry name" value="EXPRESSED PROTEIN"/>
    <property type="match status" value="1"/>
</dbReference>
<accession>A0AAN9T037</accession>
<gene>
    <name evidence="3" type="ORF">VNO78_00190</name>
</gene>
<dbReference type="Proteomes" id="UP001386955">
    <property type="component" value="Unassembled WGS sequence"/>
</dbReference>
<organism evidence="3 4">
    <name type="scientific">Psophocarpus tetragonolobus</name>
    <name type="common">Winged bean</name>
    <name type="synonym">Dolichos tetragonolobus</name>
    <dbReference type="NCBI Taxonomy" id="3891"/>
    <lineage>
        <taxon>Eukaryota</taxon>
        <taxon>Viridiplantae</taxon>
        <taxon>Streptophyta</taxon>
        <taxon>Embryophyta</taxon>
        <taxon>Tracheophyta</taxon>
        <taxon>Spermatophyta</taxon>
        <taxon>Magnoliopsida</taxon>
        <taxon>eudicotyledons</taxon>
        <taxon>Gunneridae</taxon>
        <taxon>Pentapetalae</taxon>
        <taxon>rosids</taxon>
        <taxon>fabids</taxon>
        <taxon>Fabales</taxon>
        <taxon>Fabaceae</taxon>
        <taxon>Papilionoideae</taxon>
        <taxon>50 kb inversion clade</taxon>
        <taxon>NPAAA clade</taxon>
        <taxon>indigoferoid/millettioid clade</taxon>
        <taxon>Phaseoleae</taxon>
        <taxon>Psophocarpus</taxon>
    </lineage>
</organism>
<reference evidence="3 4" key="1">
    <citation type="submission" date="2024-01" db="EMBL/GenBank/DDBJ databases">
        <title>The genomes of 5 underutilized Papilionoideae crops provide insights into root nodulation and disease resistanc.</title>
        <authorList>
            <person name="Jiang F."/>
        </authorList>
    </citation>
    <scope>NUCLEOTIDE SEQUENCE [LARGE SCALE GENOMIC DNA]</scope>
    <source>
        <strain evidence="3">DUOXIRENSHENG_FW03</strain>
        <tissue evidence="3">Leaves</tissue>
    </source>
</reference>
<feature type="compositionally biased region" description="Low complexity" evidence="1">
    <location>
        <begin position="39"/>
        <end position="50"/>
    </location>
</feature>
<feature type="region of interest" description="Disordered" evidence="1">
    <location>
        <begin position="101"/>
        <end position="131"/>
    </location>
</feature>
<dbReference type="EMBL" id="JAYMYS010000001">
    <property type="protein sequence ID" value="KAK7409837.1"/>
    <property type="molecule type" value="Genomic_DNA"/>
</dbReference>
<sequence length="283" mass="31423">MDSCLGVPAKKNKNSMESEDEHDDLTLTLGCGGPKKPTKQSSPSPSLSQQIGTCPNPNPNSLLVPSSGVNPFLVSSLQYHNANTLFVSSSYPPSTASLLAPSGVSPTPVLRRSRRVPTAGRRKGETVPPPFPWATESRATIHSRNYLLQKNIVNITGKVQCKRCEHEFETSFNLEEKVAELRQFIQKERGSMHDRAPAAWMSPLLLKCSHCGRENCAKPILGKKKDINWLFLLLGQMLGCCTLDQLKYFCKHTNNHRTGAKDRLLYLTYMTLYNQLLPHSSSS</sequence>
<evidence type="ECO:0000256" key="1">
    <source>
        <dbReference type="SAM" id="MobiDB-lite"/>
    </source>
</evidence>
<keyword evidence="4" id="KW-1185">Reference proteome</keyword>
<feature type="region of interest" description="Disordered" evidence="1">
    <location>
        <begin position="1"/>
        <end position="59"/>
    </location>
</feature>
<dbReference type="AlphaFoldDB" id="A0AAN9T037"/>
<dbReference type="PANTHER" id="PTHR34272:SF1">
    <property type="entry name" value="EXPRESSED PROTEIN"/>
    <property type="match status" value="1"/>
</dbReference>
<dbReference type="Pfam" id="PF23324">
    <property type="entry name" value="DUF7086"/>
    <property type="match status" value="1"/>
</dbReference>
<proteinExistence type="predicted"/>